<sequence>MLRKHKWLPLAAATLLAAVLTPVAAAAPADPIAAGGSNYDFYSLSGGCDREPYGTVDSFERGRDTITAQLGQMYAGGQRRLRIGIFHQHAADSGTVMDSSSGDLSPVDRQQLVDLLAAVKSAGFQEIEVAFHPIGADDPHGWDAMDESAYQEDWGVISNLHPLIAAAGIPYRIDLLNEGMPMSSEPVLRSYAQRLWGDYTSRFGSDDTVGFSMTVWIADRATQLSAVYGSNPPSVFDVHLYGDSWNGDEYKQFVDADQKMTSLGYHQQWIIGETYFDDGTAADGIRRAIADTGRSVRYLTQWPLTRAQKCSDVDQAPPISFSAYTAAGF</sequence>
<proteinExistence type="predicted"/>
<reference evidence="2 3" key="1">
    <citation type="submission" date="2024-09" db="EMBL/GenBank/DDBJ databases">
        <authorList>
            <person name="Sun Q."/>
            <person name="Mori K."/>
        </authorList>
    </citation>
    <scope>NUCLEOTIDE SEQUENCE [LARGE SCALE GENOMIC DNA]</scope>
    <source>
        <strain evidence="2 3">TBRC 1432</strain>
    </source>
</reference>
<dbReference type="Proteomes" id="UP001589810">
    <property type="component" value="Unassembled WGS sequence"/>
</dbReference>
<keyword evidence="1" id="KW-0732">Signal</keyword>
<feature type="chain" id="PRO_5045808868" evidence="1">
    <location>
        <begin position="27"/>
        <end position="329"/>
    </location>
</feature>
<dbReference type="EMBL" id="JBHLUD010000020">
    <property type="protein sequence ID" value="MFC0548913.1"/>
    <property type="molecule type" value="Genomic_DNA"/>
</dbReference>
<organism evidence="2 3">
    <name type="scientific">Kutzneria chonburiensis</name>
    <dbReference type="NCBI Taxonomy" id="1483604"/>
    <lineage>
        <taxon>Bacteria</taxon>
        <taxon>Bacillati</taxon>
        <taxon>Actinomycetota</taxon>
        <taxon>Actinomycetes</taxon>
        <taxon>Pseudonocardiales</taxon>
        <taxon>Pseudonocardiaceae</taxon>
        <taxon>Kutzneria</taxon>
    </lineage>
</organism>
<dbReference type="InterPro" id="IPR017853">
    <property type="entry name" value="GH"/>
</dbReference>
<comment type="caution">
    <text evidence="2">The sequence shown here is derived from an EMBL/GenBank/DDBJ whole genome shotgun (WGS) entry which is preliminary data.</text>
</comment>
<gene>
    <name evidence="2" type="ORF">ACFFH7_45905</name>
</gene>
<name>A0ABV6N8I7_9PSEU</name>
<evidence type="ECO:0000313" key="2">
    <source>
        <dbReference type="EMBL" id="MFC0548913.1"/>
    </source>
</evidence>
<dbReference type="RefSeq" id="WP_273940498.1">
    <property type="nucleotide sequence ID" value="NZ_CP097263.1"/>
</dbReference>
<evidence type="ECO:0000313" key="3">
    <source>
        <dbReference type="Proteomes" id="UP001589810"/>
    </source>
</evidence>
<dbReference type="SUPFAM" id="SSF51445">
    <property type="entry name" value="(Trans)glycosidases"/>
    <property type="match status" value="1"/>
</dbReference>
<protein>
    <submittedName>
        <fullName evidence="2">Uncharacterized protein</fullName>
    </submittedName>
</protein>
<evidence type="ECO:0000256" key="1">
    <source>
        <dbReference type="SAM" id="SignalP"/>
    </source>
</evidence>
<feature type="signal peptide" evidence="1">
    <location>
        <begin position="1"/>
        <end position="26"/>
    </location>
</feature>
<accession>A0ABV6N8I7</accession>
<keyword evidence="3" id="KW-1185">Reference proteome</keyword>